<dbReference type="Proteomes" id="UP000800036">
    <property type="component" value="Unassembled WGS sequence"/>
</dbReference>
<keyword evidence="1" id="KW-1133">Transmembrane helix</keyword>
<evidence type="ECO:0000313" key="2">
    <source>
        <dbReference type="EMBL" id="KAF1977365.1"/>
    </source>
</evidence>
<protein>
    <submittedName>
        <fullName evidence="2">Uncharacterized protein</fullName>
    </submittedName>
</protein>
<keyword evidence="1" id="KW-0472">Membrane</keyword>
<accession>A0A6A5VK70</accession>
<feature type="transmembrane region" description="Helical" evidence="1">
    <location>
        <begin position="60"/>
        <end position="82"/>
    </location>
</feature>
<keyword evidence="3" id="KW-1185">Reference proteome</keyword>
<dbReference type="EMBL" id="ML976663">
    <property type="protein sequence ID" value="KAF1977365.1"/>
    <property type="molecule type" value="Genomic_DNA"/>
</dbReference>
<dbReference type="OrthoDB" id="444631at2759"/>
<keyword evidence="1" id="KW-0812">Transmembrane</keyword>
<reference evidence="2" key="1">
    <citation type="journal article" date="2020" name="Stud. Mycol.">
        <title>101 Dothideomycetes genomes: a test case for predicting lifestyles and emergence of pathogens.</title>
        <authorList>
            <person name="Haridas S."/>
            <person name="Albert R."/>
            <person name="Binder M."/>
            <person name="Bloem J."/>
            <person name="Labutti K."/>
            <person name="Salamov A."/>
            <person name="Andreopoulos B."/>
            <person name="Baker S."/>
            <person name="Barry K."/>
            <person name="Bills G."/>
            <person name="Bluhm B."/>
            <person name="Cannon C."/>
            <person name="Castanera R."/>
            <person name="Culley D."/>
            <person name="Daum C."/>
            <person name="Ezra D."/>
            <person name="Gonzalez J."/>
            <person name="Henrissat B."/>
            <person name="Kuo A."/>
            <person name="Liang C."/>
            <person name="Lipzen A."/>
            <person name="Lutzoni F."/>
            <person name="Magnuson J."/>
            <person name="Mondo S."/>
            <person name="Nolan M."/>
            <person name="Ohm R."/>
            <person name="Pangilinan J."/>
            <person name="Park H.-J."/>
            <person name="Ramirez L."/>
            <person name="Alfaro M."/>
            <person name="Sun H."/>
            <person name="Tritt A."/>
            <person name="Yoshinaga Y."/>
            <person name="Zwiers L.-H."/>
            <person name="Turgeon B."/>
            <person name="Goodwin S."/>
            <person name="Spatafora J."/>
            <person name="Crous P."/>
            <person name="Grigoriev I."/>
        </authorList>
    </citation>
    <scope>NUCLEOTIDE SEQUENCE</scope>
    <source>
        <strain evidence="2">CBS 107.79</strain>
    </source>
</reference>
<organism evidence="2 3">
    <name type="scientific">Bimuria novae-zelandiae CBS 107.79</name>
    <dbReference type="NCBI Taxonomy" id="1447943"/>
    <lineage>
        <taxon>Eukaryota</taxon>
        <taxon>Fungi</taxon>
        <taxon>Dikarya</taxon>
        <taxon>Ascomycota</taxon>
        <taxon>Pezizomycotina</taxon>
        <taxon>Dothideomycetes</taxon>
        <taxon>Pleosporomycetidae</taxon>
        <taxon>Pleosporales</taxon>
        <taxon>Massarineae</taxon>
        <taxon>Didymosphaeriaceae</taxon>
        <taxon>Bimuria</taxon>
    </lineage>
</organism>
<gene>
    <name evidence="2" type="ORF">BU23DRAFT_596305</name>
</gene>
<evidence type="ECO:0000313" key="3">
    <source>
        <dbReference type="Proteomes" id="UP000800036"/>
    </source>
</evidence>
<sequence length="252" mass="28568">MPETVNDTLPMNWPELISKLSASPASLTPEEIAILRQTPAIPAPNGTTPNFVNPPSIKSIHHGITTALLVLIFWFFTNRIYVKTALMKKYRWDDCLKRLRYAMVDLTAIGAERGNMGTHLWDVNVLDSINPEFMVTCRNDDWGDVRLNFSSMFTTSTETKPSSTGEHLGAKLSTIRRTNEVYITMDDYNAHTSDSASQAKIVDDDDCNNYVHQYDERGLPEIFDGSGYLRTEDTHLDREEEREGKSFPRCVV</sequence>
<name>A0A6A5VK70_9PLEO</name>
<dbReference type="AlphaFoldDB" id="A0A6A5VK70"/>
<evidence type="ECO:0000256" key="1">
    <source>
        <dbReference type="SAM" id="Phobius"/>
    </source>
</evidence>
<proteinExistence type="predicted"/>